<feature type="domain" description="Glycosyl hydrolase 94 supersandwich" evidence="4">
    <location>
        <begin position="1944"/>
        <end position="2220"/>
    </location>
</feature>
<dbReference type="GO" id="GO:0005975">
    <property type="term" value="P:carbohydrate metabolic process"/>
    <property type="evidence" value="ECO:0007669"/>
    <property type="project" value="InterPro"/>
</dbReference>
<dbReference type="Pfam" id="PF06165">
    <property type="entry name" value="GH94_b-supersand"/>
    <property type="match status" value="2"/>
</dbReference>
<evidence type="ECO:0000259" key="4">
    <source>
        <dbReference type="Pfam" id="PF06165"/>
    </source>
</evidence>
<dbReference type="RefSeq" id="WP_144851841.1">
    <property type="nucleotide sequence ID" value="NZ_VNJI01000037.1"/>
</dbReference>
<evidence type="ECO:0000313" key="7">
    <source>
        <dbReference type="EMBL" id="TVY07452.1"/>
    </source>
</evidence>
<dbReference type="InterPro" id="IPR037820">
    <property type="entry name" value="GH94N_NdvB"/>
</dbReference>
<sequence length="2732" mass="308001">MSLSKHELQEHAHKLALEHDPRGKRTSSNALWSRVAIDIEALRAFLKELHEHRSAYEHPAEDWLLDHSEFLEAEFLGVQEEIMQLQVKPLPTVEKGTRLRVSSICEAYLEQTDGLLDEDNLLAYFNSYQEVSVLTVAEAWSVPLFMKLEMIRRLASLIQPVKDRRSVSELVERMLAGIPHSELTPERLKQALEEANVELPLSGAFIVHLVKHLREHAEDSAHLGEWLICKLENPPDNLDAVLSYEYQLQAEYQVSIGNVIASLRKLSRWIWNELFERISVVEQTLREERAGDYPKLDGASRHTLRYRVEQLARRMKVPENLVASQAVELANQHFEAASPESRVALAPRDASAAYFLLEGQGMGKLQQALKLCGKTGPLPEAGMKRRAAGLYMQLLALTSAVVLAGLALWVGLTAPAFSLFDWVCVLLLLWPASEFGVTAVHWVIERTVRPTRLLRYDFSKGVPEDAATMVVIPVIWSQLGAVKETAERLELHYLANRDPHIHFAILSDFKDAAVESLPEDEAMLSMAKAEIDRLNREYPECTFHLFHRSRRWNAAERIWMGWERKRGKLEEFVQLLQGEEGTSYSTVHGDTSVLKHIRYVITLDSDTRLPLESAHRMIGTMHLPLNRPRLNESRTRVIDGYGVLQPRIGMTYESSQRSRLTSLWSYETGFDPYAFAVSDPYQDATGHGIFTGKGIFDVATFHAVLGSRFPENRVLSHDLLEGGFLHAGLLSDIELIDDHPPTFVSHQKRLHRWTRGDWQLLPWLGSSARNGKGERVPTYLSAVTKWQIADNLRRSLLPPVLMAMLLLAGPVLPGAPAVWYGIVFLTMLLPLLRQLVTFQTMLYRPWSLLHTAGHIVIAFLTLPFQSLVLMDAIIRTLYRLMFSKRRLLEWVSQTEVERLSSKKGTPPLSGLTGGYVLVVLMAAGAWWTASPAIQVIRVAIALVWCAAPLVIRWLDQPPVRETETFTSQETADLHQLSHDIWTFYEDFVTERDHWLPPDNVQIEPDRGVAHRTSPTNIGMYVMCALAARDFGFITTAGLVERLERTIGTIERMEKWEGHLYNWYDTETLAPLLPVYVSTVDSGNFVACLVTVKEGLIEWLQNDLGGQVEYLPPKKPWSKEQFEVAFAEELGSGSDDSTLMTRGSRLAARIEALIQATDFRPLYDAKTNLFSLGYHVNQKARDTILYDLMASEARQASFVAIALGQISVSHWKALGRTLTKVGTRPVLLSWSGTMFEYMMPWLLMKTYRNSIWDSTYQGVVDRQIDYARQHGVPFGISESGYFAFDFQLNYQYRAFGVPGLGFQRGLEQDLVLAPYATVMALPYARQEGIKALKRLEQLDGRGKYGFYEAMDFTPKRMPAGQDHVVIRSFMAHHQGMSLLTLSNLLLPRTMVDRFHRNKKVRAAELLLQERVPTRPKWVKHPAMYRSSVRGEKAVQDAVPVREFVSPHTPVPETCLLSNGRFTTMVTASGSGYSSWDGLSVSRWREEPVMDSWGSYIYIRDVLTDQVWSPSYQPCRTESPEQRVTFEPDKATFVRQADTIDTCMELCVSPEADAEVRRITLTNKGDQLKVLEVTSFMELALSNPIADDAHPAFSKLFIRTAYEAGSDCLVASRRKREAKDRALWSAHRLAADCAVPGLPEYETDRCAFIGRGYRLSEPQAIRCPLKGKTGSVADPVFVMRRRVQLAPGEQVRLYAVTSVADSKEEAMEMVSRLTQTEAIERTFQLAWTRTRIELRSLRLDPFEAMTFQRLAAQVLYTPPLRAERSERIAANAKGQPGLWAFGISGDRPIIVVQIDNRSHLPFIVKLLTGHEYLRRLGLQFDLVILNLSEAGYQQNLQDSLARAVEHGVDRFGAGAVGIQVLPVGRLSEEDRTLLLSVARVVLKAGGASLVGQLRLPKRDAELPEPLPLQQASLQAVFSKRSPALEAKMKDLLFHNGWGGFTGDGKQYRLLIKDGKHLPAPWINVLANPGFGALVSELGTGYTFWRNSRECKLTPWSNDPVLDPPGELGFVRDEASGELWTLTPPAGNEAAPYLVTHGLGFSSFEHERLGIQHRMTLFVPKDNPVKIIRLRLSNTSTEPRQLSVTYYAEWVLGVQRQANAPYIACEWDEEAAILTAQNRYQDHFREATAFLGIFSPKAASAASDDLSWTSDQLEFIGRNGSVDRPAALGRSRLSGQTGVNYASCGAIQRKLSLAAGEEAEVVILLGCTSSRAEAAALAKQYSDTARCDAAWAETSGYWERMLGQVVVDTPSPETNFLLNGWLLYQSLACRMWARSAFYQSGGAFGFRDQLQDSLSLLHTAPEFARRQVLLHAAHQYEEGDVQHWWHEETERGIRTLFSDDLLWLPYVASRYVEHTGDASLLTETVPYLTSQPLKEGEHERYEPTVVSSLSGTIYEHCHRAIEKALSRIGEHGLPLIGVGDWNDGMNLVGEKGRGESVWLTWFLCDVLQRFEGLSLERGETERAARYKQAREQLSQAVQEHGWDGQWYRRAFTDAGTWLGTIYNEECRIDAIAQSWSVISGAAPLDRASQAMQSFDRELVDRALSVAKLLTPPFDRTEPSPGYIQGYPPGIRENGAQYTHGVIWSIIAWSKLGRGDKAFELFQMLNPINHTRTDHEVREYVGEPYVMAADIYTSDPHCGHAGWTWYTGASGWMYQSGLEWILGIQKRGSRLLLNPCVPAEWPGFKVTYRYGSTKYFLSFTREPEHASVTDQALQAGADTFIELVDDQVERHFTVSL</sequence>
<dbReference type="EMBL" id="VNJI01000037">
    <property type="protein sequence ID" value="TVY07452.1"/>
    <property type="molecule type" value="Genomic_DNA"/>
</dbReference>
<dbReference type="InterPro" id="IPR033432">
    <property type="entry name" value="GH94_catalytic"/>
</dbReference>
<dbReference type="Gene3D" id="2.70.98.40">
    <property type="entry name" value="Glycoside hydrolase, family 65, N-terminal domain"/>
    <property type="match status" value="2"/>
</dbReference>
<keyword evidence="2 7" id="KW-0808">Transferase</keyword>
<dbReference type="GO" id="GO:0016757">
    <property type="term" value="F:glycosyltransferase activity"/>
    <property type="evidence" value="ECO:0007669"/>
    <property type="project" value="UniProtKB-KW"/>
</dbReference>
<feature type="transmembrane region" description="Helical" evidence="3">
    <location>
        <begin position="908"/>
        <end position="928"/>
    </location>
</feature>
<keyword evidence="3" id="KW-0812">Transmembrane</keyword>
<dbReference type="InterPro" id="IPR010383">
    <property type="entry name" value="Glyco_hydrolase_94_b-supersand"/>
</dbReference>
<dbReference type="SUPFAM" id="SSF74650">
    <property type="entry name" value="Galactose mutarotase-like"/>
    <property type="match status" value="2"/>
</dbReference>
<name>A0A559K5P6_9BACL</name>
<comment type="caution">
    <text evidence="7">The sequence shown here is derived from an EMBL/GenBank/DDBJ whole genome shotgun (WGS) entry which is preliminary data.</text>
</comment>
<reference evidence="7 8" key="1">
    <citation type="submission" date="2019-07" db="EMBL/GenBank/DDBJ databases">
        <authorList>
            <person name="Kim J."/>
        </authorList>
    </citation>
    <scope>NUCLEOTIDE SEQUENCE [LARGE SCALE GENOMIC DNA]</scope>
    <source>
        <strain evidence="7 8">JC52</strain>
    </source>
</reference>
<dbReference type="Gene3D" id="2.60.420.10">
    <property type="entry name" value="Maltose phosphorylase, domain 3"/>
    <property type="match status" value="1"/>
</dbReference>
<evidence type="ECO:0000313" key="8">
    <source>
        <dbReference type="Proteomes" id="UP000317036"/>
    </source>
</evidence>
<feature type="transmembrane region" description="Helical" evidence="3">
    <location>
        <begin position="420"/>
        <end position="444"/>
    </location>
</feature>
<dbReference type="SUPFAM" id="SSF48208">
    <property type="entry name" value="Six-hairpin glycosidases"/>
    <property type="match status" value="1"/>
</dbReference>
<feature type="transmembrane region" description="Helical" evidence="3">
    <location>
        <begin position="935"/>
        <end position="954"/>
    </location>
</feature>
<dbReference type="SMART" id="SM01068">
    <property type="entry name" value="CBM_X"/>
    <property type="match status" value="2"/>
</dbReference>
<evidence type="ECO:0000259" key="5">
    <source>
        <dbReference type="Pfam" id="PF10091"/>
    </source>
</evidence>
<proteinExistence type="predicted"/>
<keyword evidence="8" id="KW-1185">Reference proteome</keyword>
<dbReference type="GO" id="GO:0030246">
    <property type="term" value="F:carbohydrate binding"/>
    <property type="evidence" value="ECO:0007669"/>
    <property type="project" value="InterPro"/>
</dbReference>
<dbReference type="Pfam" id="PF10091">
    <property type="entry name" value="Glycoamylase"/>
    <property type="match status" value="1"/>
</dbReference>
<dbReference type="InterPro" id="IPR019282">
    <property type="entry name" value="Glycoamylase-like_cons_dom"/>
</dbReference>
<dbReference type="InterPro" id="IPR052047">
    <property type="entry name" value="GH94_Enzymes"/>
</dbReference>
<dbReference type="PANTHER" id="PTHR37469">
    <property type="entry name" value="CELLOBIONIC ACID PHOSPHORYLASE-RELATED"/>
    <property type="match status" value="1"/>
</dbReference>
<feature type="transmembrane region" description="Helical" evidence="3">
    <location>
        <begin position="818"/>
        <end position="836"/>
    </location>
</feature>
<feature type="domain" description="Glycoamylase-like" evidence="5">
    <location>
        <begin position="1187"/>
        <end position="1385"/>
    </location>
</feature>
<evidence type="ECO:0000259" key="6">
    <source>
        <dbReference type="Pfam" id="PF17167"/>
    </source>
</evidence>
<dbReference type="InterPro" id="IPR037018">
    <property type="entry name" value="GH65_N"/>
</dbReference>
<dbReference type="CDD" id="cd11756">
    <property type="entry name" value="GH94N_ChvB_NdvB_1_like"/>
    <property type="match status" value="1"/>
</dbReference>
<dbReference type="InterPro" id="IPR037824">
    <property type="entry name" value="GH94N_2_NdvB"/>
</dbReference>
<dbReference type="OrthoDB" id="9769991at2"/>
<organism evidence="7 8">
    <name type="scientific">Paenibacillus cremeus</name>
    <dbReference type="NCBI Taxonomy" id="2163881"/>
    <lineage>
        <taxon>Bacteria</taxon>
        <taxon>Bacillati</taxon>
        <taxon>Bacillota</taxon>
        <taxon>Bacilli</taxon>
        <taxon>Bacillales</taxon>
        <taxon>Paenibacillaceae</taxon>
        <taxon>Paenibacillus</taxon>
    </lineage>
</organism>
<dbReference type="InterPro" id="IPR008928">
    <property type="entry name" value="6-hairpin_glycosidase_sf"/>
</dbReference>
<dbReference type="InterPro" id="IPR012341">
    <property type="entry name" value="6hp_glycosidase-like_sf"/>
</dbReference>
<keyword evidence="3" id="KW-0472">Membrane</keyword>
<dbReference type="Gene3D" id="1.50.10.10">
    <property type="match status" value="1"/>
</dbReference>
<feature type="domain" description="Glycosyl hydrolase 94 catalytic" evidence="6">
    <location>
        <begin position="2234"/>
        <end position="2659"/>
    </location>
</feature>
<dbReference type="InterPro" id="IPR011013">
    <property type="entry name" value="Gal_mutarotase_sf_dom"/>
</dbReference>
<dbReference type="Pfam" id="PF17167">
    <property type="entry name" value="Glyco_hydro_94"/>
    <property type="match status" value="1"/>
</dbReference>
<keyword evidence="3" id="KW-1133">Transmembrane helix</keyword>
<feature type="transmembrane region" description="Helical" evidence="3">
    <location>
        <begin position="848"/>
        <end position="874"/>
    </location>
</feature>
<dbReference type="Gene3D" id="1.50.10.140">
    <property type="match status" value="1"/>
</dbReference>
<dbReference type="PANTHER" id="PTHR37469:SF2">
    <property type="entry name" value="CELLOBIONIC ACID PHOSPHORYLASE"/>
    <property type="match status" value="1"/>
</dbReference>
<evidence type="ECO:0000256" key="1">
    <source>
        <dbReference type="ARBA" id="ARBA00022676"/>
    </source>
</evidence>
<evidence type="ECO:0000256" key="2">
    <source>
        <dbReference type="ARBA" id="ARBA00022679"/>
    </source>
</evidence>
<feature type="transmembrane region" description="Helical" evidence="3">
    <location>
        <begin position="394"/>
        <end position="414"/>
    </location>
</feature>
<evidence type="ECO:0000256" key="3">
    <source>
        <dbReference type="SAM" id="Phobius"/>
    </source>
</evidence>
<dbReference type="CDD" id="cd11753">
    <property type="entry name" value="GH94N_ChvB_NdvB_2_like"/>
    <property type="match status" value="1"/>
</dbReference>
<dbReference type="Proteomes" id="UP000317036">
    <property type="component" value="Unassembled WGS sequence"/>
</dbReference>
<keyword evidence="1" id="KW-0328">Glycosyltransferase</keyword>
<accession>A0A559K5P6</accession>
<gene>
    <name evidence="7" type="ORF">FPZ49_24130</name>
</gene>
<feature type="domain" description="Glycosyl hydrolase 94 supersandwich" evidence="4">
    <location>
        <begin position="1439"/>
        <end position="1713"/>
    </location>
</feature>
<protein>
    <submittedName>
        <fullName evidence="7">Glycosyl transferase family 36</fullName>
    </submittedName>
</protein>